<dbReference type="PANTHER" id="PTHR37816:SF1">
    <property type="entry name" value="TOXIN"/>
    <property type="match status" value="1"/>
</dbReference>
<dbReference type="OrthoDB" id="7210594at2"/>
<sequence>MSDFPPLADLGRRIMIMGPTNAGKSTLAVALAQRLGVPAFHVDRFRHLPGTDWQQRPTAEFHALHDAAILEPEWVMDGNYSEVLPQRIARATGIIVVDDNLLRRYWRYFRRTTNGARAGALDGNRDSIKWEMIHWLWHTRHASERSRQKARETGLPLVFTHDQRELDALYAAWGLSRPGSRSRL</sequence>
<dbReference type="EMBL" id="LVVY01000068">
    <property type="protein sequence ID" value="OAM78650.1"/>
    <property type="molecule type" value="Genomic_DNA"/>
</dbReference>
<dbReference type="Gene3D" id="3.40.50.300">
    <property type="entry name" value="P-loop containing nucleotide triphosphate hydrolases"/>
    <property type="match status" value="1"/>
</dbReference>
<keyword evidence="2" id="KW-1185">Reference proteome</keyword>
<evidence type="ECO:0000313" key="1">
    <source>
        <dbReference type="EMBL" id="OAM78650.1"/>
    </source>
</evidence>
<comment type="caution">
    <text evidence="1">The sequence shown here is derived from an EMBL/GenBank/DDBJ whole genome shotgun (WGS) entry which is preliminary data.</text>
</comment>
<dbReference type="CDD" id="cd02019">
    <property type="entry name" value="NK"/>
    <property type="match status" value="1"/>
</dbReference>
<dbReference type="InterPro" id="IPR027417">
    <property type="entry name" value="P-loop_NTPase"/>
</dbReference>
<name>A0A178I1S0_9HYPH</name>
<accession>A0A178I1S0</accession>
<reference evidence="1 2" key="1">
    <citation type="submission" date="2016-03" db="EMBL/GenBank/DDBJ databases">
        <title>Genome sequencing of Devosia sp. S37.</title>
        <authorList>
            <person name="Mohd Nor M."/>
        </authorList>
    </citation>
    <scope>NUCLEOTIDE SEQUENCE [LARGE SCALE GENOMIC DNA]</scope>
    <source>
        <strain evidence="1 2">S37</strain>
    </source>
</reference>
<proteinExistence type="predicted"/>
<dbReference type="Proteomes" id="UP000078389">
    <property type="component" value="Unassembled WGS sequence"/>
</dbReference>
<dbReference type="AlphaFoldDB" id="A0A178I1S0"/>
<dbReference type="STRING" id="1770058.A3840_06040"/>
<dbReference type="SUPFAM" id="SSF52540">
    <property type="entry name" value="P-loop containing nucleoside triphosphate hydrolases"/>
    <property type="match status" value="1"/>
</dbReference>
<gene>
    <name evidence="1" type="ORF">A3840_06040</name>
</gene>
<dbReference type="InterPro" id="IPR052922">
    <property type="entry name" value="Cytidylate_Kinase-2"/>
</dbReference>
<organism evidence="1 2">
    <name type="scientific">Devosia elaeis</name>
    <dbReference type="NCBI Taxonomy" id="1770058"/>
    <lineage>
        <taxon>Bacteria</taxon>
        <taxon>Pseudomonadati</taxon>
        <taxon>Pseudomonadota</taxon>
        <taxon>Alphaproteobacteria</taxon>
        <taxon>Hyphomicrobiales</taxon>
        <taxon>Devosiaceae</taxon>
        <taxon>Devosia</taxon>
    </lineage>
</organism>
<protein>
    <submittedName>
        <fullName evidence="1">AAA family ATPase</fullName>
    </submittedName>
</protein>
<evidence type="ECO:0000313" key="2">
    <source>
        <dbReference type="Proteomes" id="UP000078389"/>
    </source>
</evidence>
<dbReference type="RefSeq" id="WP_067453388.1">
    <property type="nucleotide sequence ID" value="NZ_LVVY01000068.1"/>
</dbReference>
<dbReference type="PANTHER" id="PTHR37816">
    <property type="entry name" value="YALI0E33011P"/>
    <property type="match status" value="1"/>
</dbReference>